<sequence>VSHKNLPLLYAEVESKRFSNSSIEWEEEKNESIVDLFDYYYKEEVKQKNIFNIEDLEKEQYQQLQKLLKQNL</sequence>
<proteinExistence type="predicted"/>
<feature type="non-terminal residue" evidence="1">
    <location>
        <position position="1"/>
    </location>
</feature>
<evidence type="ECO:0000313" key="2">
    <source>
        <dbReference type="Proteomes" id="UP000789901"/>
    </source>
</evidence>
<keyword evidence="2" id="KW-1185">Reference proteome</keyword>
<protein>
    <submittedName>
        <fullName evidence="1">18620_t:CDS:1</fullName>
    </submittedName>
</protein>
<gene>
    <name evidence="1" type="ORF">GMARGA_LOCUS14897</name>
</gene>
<dbReference type="EMBL" id="CAJVQB010010066">
    <property type="protein sequence ID" value="CAG8736274.1"/>
    <property type="molecule type" value="Genomic_DNA"/>
</dbReference>
<reference evidence="1 2" key="1">
    <citation type="submission" date="2021-06" db="EMBL/GenBank/DDBJ databases">
        <authorList>
            <person name="Kallberg Y."/>
            <person name="Tangrot J."/>
            <person name="Rosling A."/>
        </authorList>
    </citation>
    <scope>NUCLEOTIDE SEQUENCE [LARGE SCALE GENOMIC DNA]</scope>
    <source>
        <strain evidence="1 2">120-4 pot B 10/14</strain>
    </source>
</reference>
<comment type="caution">
    <text evidence="1">The sequence shown here is derived from an EMBL/GenBank/DDBJ whole genome shotgun (WGS) entry which is preliminary data.</text>
</comment>
<dbReference type="Proteomes" id="UP000789901">
    <property type="component" value="Unassembled WGS sequence"/>
</dbReference>
<organism evidence="1 2">
    <name type="scientific">Gigaspora margarita</name>
    <dbReference type="NCBI Taxonomy" id="4874"/>
    <lineage>
        <taxon>Eukaryota</taxon>
        <taxon>Fungi</taxon>
        <taxon>Fungi incertae sedis</taxon>
        <taxon>Mucoromycota</taxon>
        <taxon>Glomeromycotina</taxon>
        <taxon>Glomeromycetes</taxon>
        <taxon>Diversisporales</taxon>
        <taxon>Gigasporaceae</taxon>
        <taxon>Gigaspora</taxon>
    </lineage>
</organism>
<accession>A0ABN7V855</accession>
<evidence type="ECO:0000313" key="1">
    <source>
        <dbReference type="EMBL" id="CAG8736274.1"/>
    </source>
</evidence>
<name>A0ABN7V855_GIGMA</name>